<dbReference type="PANTHER" id="PTHR43003">
    <property type="entry name" value="DNA-3-METHYLADENINE GLYCOSYLASE"/>
    <property type="match status" value="1"/>
</dbReference>
<dbReference type="Gene3D" id="1.10.340.30">
    <property type="entry name" value="Hypothetical protein, domain 2"/>
    <property type="match status" value="1"/>
</dbReference>
<dbReference type="GO" id="GO:0032993">
    <property type="term" value="C:protein-DNA complex"/>
    <property type="evidence" value="ECO:0007669"/>
    <property type="project" value="TreeGrafter"/>
</dbReference>
<dbReference type="EMBL" id="FNQB01000004">
    <property type="protein sequence ID" value="SDZ60627.1"/>
    <property type="molecule type" value="Genomic_DNA"/>
</dbReference>
<dbReference type="PANTHER" id="PTHR43003:SF5">
    <property type="entry name" value="DNA-3-METHYLADENINE GLYCOSYLASE"/>
    <property type="match status" value="1"/>
</dbReference>
<keyword evidence="7" id="KW-0808">Transferase</keyword>
<dbReference type="SMART" id="SM00478">
    <property type="entry name" value="ENDO3c"/>
    <property type="match status" value="1"/>
</dbReference>
<dbReference type="GO" id="GO:0008725">
    <property type="term" value="F:DNA-3-methyladenine glycosylase activity"/>
    <property type="evidence" value="ECO:0007669"/>
    <property type="project" value="TreeGrafter"/>
</dbReference>
<dbReference type="Gene3D" id="1.10.1670.40">
    <property type="match status" value="1"/>
</dbReference>
<evidence type="ECO:0000256" key="1">
    <source>
        <dbReference type="ARBA" id="ARBA00000086"/>
    </source>
</evidence>
<dbReference type="GO" id="GO:0008168">
    <property type="term" value="F:methyltransferase activity"/>
    <property type="evidence" value="ECO:0007669"/>
    <property type="project" value="UniProtKB-KW"/>
</dbReference>
<feature type="domain" description="HhH-GPD" evidence="6">
    <location>
        <begin position="57"/>
        <end position="207"/>
    </location>
</feature>
<evidence type="ECO:0000313" key="8">
    <source>
        <dbReference type="Proteomes" id="UP000199632"/>
    </source>
</evidence>
<dbReference type="FunFam" id="1.10.340.30:FF:000004">
    <property type="entry name" value="DNA-3-methyladenine glycosylase II"/>
    <property type="match status" value="1"/>
</dbReference>
<dbReference type="STRING" id="137265.SAMN05421684_7079"/>
<sequence>MAAAGQRPQRRIALATAIEEVAARDRTLAQLVATVGPIRYLPRVPDGPFGMLVRSICSQQISAAAAQAIIARLAAAVGGLFTPSGLATASDELMREAGLSRNKMVSLRDLSAKVLDGTVDVSPATRQSDEEIIERLTAVRGIGRWSAEMYLMHCLRRLDVWPAGDLDVREGYARTWQVEPRPTEKELLPLGDPFRPYRSVVARYCQEAVFRDLRS</sequence>
<dbReference type="Proteomes" id="UP000199632">
    <property type="component" value="Unassembled WGS sequence"/>
</dbReference>
<comment type="catalytic activity">
    <reaction evidence="1">
        <text>Hydrolysis of alkylated DNA, releasing 3-methyladenine, 3-methylguanine, 7-methylguanine and 7-methyladenine.</text>
        <dbReference type="EC" id="3.2.2.21"/>
    </reaction>
</comment>
<evidence type="ECO:0000256" key="3">
    <source>
        <dbReference type="ARBA" id="ARBA00012000"/>
    </source>
</evidence>
<evidence type="ECO:0000256" key="2">
    <source>
        <dbReference type="ARBA" id="ARBA00010817"/>
    </source>
</evidence>
<dbReference type="GO" id="GO:0032259">
    <property type="term" value="P:methylation"/>
    <property type="evidence" value="ECO:0007669"/>
    <property type="project" value="UniProtKB-KW"/>
</dbReference>
<evidence type="ECO:0000256" key="4">
    <source>
        <dbReference type="ARBA" id="ARBA00022763"/>
    </source>
</evidence>
<dbReference type="InterPro" id="IPR011257">
    <property type="entry name" value="DNA_glycosylase"/>
</dbReference>
<proteinExistence type="inferred from homology"/>
<keyword evidence="8" id="KW-1185">Reference proteome</keyword>
<dbReference type="EC" id="3.2.2.21" evidence="3"/>
<keyword evidence="4" id="KW-0227">DNA damage</keyword>
<accession>A0A1H3UEB5</accession>
<organism evidence="7 8">
    <name type="scientific">Asanoa ishikariensis</name>
    <dbReference type="NCBI Taxonomy" id="137265"/>
    <lineage>
        <taxon>Bacteria</taxon>
        <taxon>Bacillati</taxon>
        <taxon>Actinomycetota</taxon>
        <taxon>Actinomycetes</taxon>
        <taxon>Micromonosporales</taxon>
        <taxon>Micromonosporaceae</taxon>
        <taxon>Asanoa</taxon>
    </lineage>
</organism>
<reference evidence="8" key="1">
    <citation type="submission" date="2016-10" db="EMBL/GenBank/DDBJ databases">
        <authorList>
            <person name="Varghese N."/>
            <person name="Submissions S."/>
        </authorList>
    </citation>
    <scope>NUCLEOTIDE SEQUENCE [LARGE SCALE GENOMIC DNA]</scope>
    <source>
        <strain evidence="8">DSM 44718</strain>
    </source>
</reference>
<dbReference type="RefSeq" id="WP_090801737.1">
    <property type="nucleotide sequence ID" value="NZ_BOND01000005.1"/>
</dbReference>
<dbReference type="SUPFAM" id="SSF48150">
    <property type="entry name" value="DNA-glycosylase"/>
    <property type="match status" value="1"/>
</dbReference>
<dbReference type="GO" id="GO:0043916">
    <property type="term" value="F:DNA-7-methylguanine glycosylase activity"/>
    <property type="evidence" value="ECO:0007669"/>
    <property type="project" value="TreeGrafter"/>
</dbReference>
<dbReference type="GO" id="GO:0006285">
    <property type="term" value="P:base-excision repair, AP site formation"/>
    <property type="evidence" value="ECO:0007669"/>
    <property type="project" value="TreeGrafter"/>
</dbReference>
<evidence type="ECO:0000256" key="5">
    <source>
        <dbReference type="ARBA" id="ARBA00023204"/>
    </source>
</evidence>
<dbReference type="Pfam" id="PF00730">
    <property type="entry name" value="HhH-GPD"/>
    <property type="match status" value="1"/>
</dbReference>
<dbReference type="AlphaFoldDB" id="A0A1H3UEB5"/>
<dbReference type="GO" id="GO:0032131">
    <property type="term" value="F:alkylated DNA binding"/>
    <property type="evidence" value="ECO:0007669"/>
    <property type="project" value="TreeGrafter"/>
</dbReference>
<protein>
    <recommendedName>
        <fullName evidence="3">DNA-3-methyladenine glycosylase II</fullName>
        <ecNumber evidence="3">3.2.2.21</ecNumber>
    </recommendedName>
</protein>
<comment type="similarity">
    <text evidence="2">Belongs to the alkylbase DNA glycosidase AlkA family.</text>
</comment>
<dbReference type="InterPro" id="IPR003265">
    <property type="entry name" value="HhH-GPD_domain"/>
</dbReference>
<dbReference type="OrthoDB" id="9811249at2"/>
<dbReference type="InterPro" id="IPR051912">
    <property type="entry name" value="Alkylbase_DNA_Glycosylase/TA"/>
</dbReference>
<name>A0A1H3UEB5_9ACTN</name>
<gene>
    <name evidence="7" type="ORF">SAMN05421684_7079</name>
</gene>
<dbReference type="GO" id="GO:0006307">
    <property type="term" value="P:DNA alkylation repair"/>
    <property type="evidence" value="ECO:0007669"/>
    <property type="project" value="TreeGrafter"/>
</dbReference>
<keyword evidence="5" id="KW-0234">DNA repair</keyword>
<evidence type="ECO:0000259" key="6">
    <source>
        <dbReference type="SMART" id="SM00478"/>
    </source>
</evidence>
<evidence type="ECO:0000313" key="7">
    <source>
        <dbReference type="EMBL" id="SDZ60627.1"/>
    </source>
</evidence>
<keyword evidence="7" id="KW-0489">Methyltransferase</keyword>